<evidence type="ECO:0000313" key="10">
    <source>
        <dbReference type="Proteomes" id="UP000290540"/>
    </source>
</evidence>
<evidence type="ECO:0000313" key="9">
    <source>
        <dbReference type="EMBL" id="RYC89289.1"/>
    </source>
</evidence>
<feature type="transmembrane region" description="Helical" evidence="7">
    <location>
        <begin position="163"/>
        <end position="187"/>
    </location>
</feature>
<keyword evidence="4 7" id="KW-0472">Membrane</keyword>
<dbReference type="AlphaFoldDB" id="A0A4V1S0P1"/>
<feature type="transmembrane region" description="Helical" evidence="7">
    <location>
        <begin position="12"/>
        <end position="33"/>
    </location>
</feature>
<dbReference type="InterPro" id="IPR052337">
    <property type="entry name" value="SAT4-like"/>
</dbReference>
<dbReference type="GO" id="GO:0016020">
    <property type="term" value="C:membrane"/>
    <property type="evidence" value="ECO:0007669"/>
    <property type="project" value="UniProtKB-SubCell"/>
</dbReference>
<dbReference type="InterPro" id="IPR049326">
    <property type="entry name" value="Rhodopsin_dom_fungi"/>
</dbReference>
<name>A0A4V1S0P1_FUSOX</name>
<feature type="region of interest" description="Disordered" evidence="6">
    <location>
        <begin position="259"/>
        <end position="293"/>
    </location>
</feature>
<accession>A0A4V1S0P1</accession>
<protein>
    <recommendedName>
        <fullName evidence="8">Rhodopsin domain-containing protein</fullName>
    </recommendedName>
</protein>
<comment type="subcellular location">
    <subcellularLocation>
        <location evidence="1">Membrane</location>
        <topology evidence="1">Multi-pass membrane protein</topology>
    </subcellularLocation>
</comment>
<reference evidence="9 10" key="1">
    <citation type="submission" date="2016-12" db="EMBL/GenBank/DDBJ databases">
        <title>Draft genome sequence of Fusarium oxysporum causing rot on Narcissus.</title>
        <authorList>
            <person name="Armitage A.D."/>
            <person name="Taylor A."/>
            <person name="Clarkson J.P."/>
            <person name="Harrison R.J."/>
            <person name="Jackson A.C."/>
        </authorList>
    </citation>
    <scope>NUCLEOTIDE SEQUENCE [LARGE SCALE GENOMIC DNA]</scope>
    <source>
        <strain evidence="9 10">N139</strain>
    </source>
</reference>
<evidence type="ECO:0000256" key="4">
    <source>
        <dbReference type="ARBA" id="ARBA00023136"/>
    </source>
</evidence>
<feature type="compositionally biased region" description="Basic and acidic residues" evidence="6">
    <location>
        <begin position="276"/>
        <end position="293"/>
    </location>
</feature>
<evidence type="ECO:0000256" key="6">
    <source>
        <dbReference type="SAM" id="MobiDB-lite"/>
    </source>
</evidence>
<dbReference type="PANTHER" id="PTHR33048:SF93">
    <property type="entry name" value="INTEGRAL MEMBRANE PROTEIN"/>
    <property type="match status" value="1"/>
</dbReference>
<keyword evidence="2 7" id="KW-0812">Transmembrane</keyword>
<feature type="domain" description="Rhodopsin" evidence="8">
    <location>
        <begin position="13"/>
        <end position="189"/>
    </location>
</feature>
<comment type="caution">
    <text evidence="9">The sequence shown here is derived from an EMBL/GenBank/DDBJ whole genome shotgun (WGS) entry which is preliminary data.</text>
</comment>
<gene>
    <name evidence="9" type="ORF">BFJ63_vAg7891</name>
</gene>
<evidence type="ECO:0000256" key="3">
    <source>
        <dbReference type="ARBA" id="ARBA00022989"/>
    </source>
</evidence>
<feature type="transmembrane region" description="Helical" evidence="7">
    <location>
        <begin position="125"/>
        <end position="143"/>
    </location>
</feature>
<keyword evidence="3 7" id="KW-1133">Transmembrane helix</keyword>
<dbReference type="EMBL" id="MQTW01000052">
    <property type="protein sequence ID" value="RYC89289.1"/>
    <property type="molecule type" value="Genomic_DNA"/>
</dbReference>
<evidence type="ECO:0000256" key="2">
    <source>
        <dbReference type="ARBA" id="ARBA00022692"/>
    </source>
</evidence>
<dbReference type="PANTHER" id="PTHR33048">
    <property type="entry name" value="PTH11-LIKE INTEGRAL MEMBRANE PROTEIN (AFU_ORTHOLOGUE AFUA_5G11245)"/>
    <property type="match status" value="1"/>
</dbReference>
<sequence length="293" mass="32833">MAIKGEGPWVTGAMWSLTAVAFIFVVLRAYTRIFVVKSFGVDDHVYNLAFIFLLLDTIFTTVAVDYGCSPPNYLWDRTIPGGRCTVDTAPASMLLCILCVVVDFFLAGFLWLFIWGLQMKMKEKIIILSSLSLGVIAGAFGIKRTLEVLKLKSPNHTKDPVGLIVWSAAEMTVTMICIGIPVCRPLYKKYLSKRSSRNSSKYREQNSGAPYPLQTIGGSTMYPAQVQKKDSTSEASVKEYERDGVGSLYTKNKIFTKGAERGYGENQSEEEILGPDFRRSQQQDVEARYHWNQ</sequence>
<dbReference type="Pfam" id="PF20684">
    <property type="entry name" value="Fung_rhodopsin"/>
    <property type="match status" value="1"/>
</dbReference>
<organism evidence="9 10">
    <name type="scientific">Fusarium oxysporum f. sp. narcissi</name>
    <dbReference type="NCBI Taxonomy" id="451672"/>
    <lineage>
        <taxon>Eukaryota</taxon>
        <taxon>Fungi</taxon>
        <taxon>Dikarya</taxon>
        <taxon>Ascomycota</taxon>
        <taxon>Pezizomycotina</taxon>
        <taxon>Sordariomycetes</taxon>
        <taxon>Hypocreomycetidae</taxon>
        <taxon>Hypocreales</taxon>
        <taxon>Nectriaceae</taxon>
        <taxon>Fusarium</taxon>
        <taxon>Fusarium oxysporum species complex</taxon>
    </lineage>
</organism>
<evidence type="ECO:0000256" key="1">
    <source>
        <dbReference type="ARBA" id="ARBA00004141"/>
    </source>
</evidence>
<feature type="transmembrane region" description="Helical" evidence="7">
    <location>
        <begin position="45"/>
        <end position="64"/>
    </location>
</feature>
<evidence type="ECO:0000256" key="5">
    <source>
        <dbReference type="ARBA" id="ARBA00038359"/>
    </source>
</evidence>
<evidence type="ECO:0000256" key="7">
    <source>
        <dbReference type="SAM" id="Phobius"/>
    </source>
</evidence>
<feature type="transmembrane region" description="Helical" evidence="7">
    <location>
        <begin position="91"/>
        <end position="113"/>
    </location>
</feature>
<evidence type="ECO:0000259" key="8">
    <source>
        <dbReference type="Pfam" id="PF20684"/>
    </source>
</evidence>
<dbReference type="Proteomes" id="UP000290540">
    <property type="component" value="Unassembled WGS sequence"/>
</dbReference>
<proteinExistence type="inferred from homology"/>
<comment type="similarity">
    <text evidence="5">Belongs to the SAT4 family.</text>
</comment>